<organism evidence="1 2">
    <name type="scientific">Pristionchus fissidentatus</name>
    <dbReference type="NCBI Taxonomy" id="1538716"/>
    <lineage>
        <taxon>Eukaryota</taxon>
        <taxon>Metazoa</taxon>
        <taxon>Ecdysozoa</taxon>
        <taxon>Nematoda</taxon>
        <taxon>Chromadorea</taxon>
        <taxon>Rhabditida</taxon>
        <taxon>Rhabditina</taxon>
        <taxon>Diplogasteromorpha</taxon>
        <taxon>Diplogasteroidea</taxon>
        <taxon>Neodiplogasteridae</taxon>
        <taxon>Pristionchus</taxon>
    </lineage>
</organism>
<sequence>TVIMSEDTCMAMKWAIVASISDLALLPNIKSFGSWLAGEITSEARKLGTQLTLDTTPSLVATVLPSDLGGNCSAYEKIHKETPSVQLVVHILPHESSEEYNWMKSLAARYGLVRQGILLDNALTHFDNTDKLQVLRNIIQWIARRSAELARGKAGHEKPFDLRVGLDDSLVKLAKGMVNEAIVKSAVNGVLHGTDTGDSESSVRVAGLPHGMGEYAVAGIFRDLSVCAVSMQADEAIVTLKNKFHAHQAATLYNDFKVDRYHSIVVSPISDSVKNQLKIAV</sequence>
<evidence type="ECO:0000313" key="1">
    <source>
        <dbReference type="EMBL" id="GMT28942.1"/>
    </source>
</evidence>
<reference evidence="1" key="1">
    <citation type="submission" date="2023-10" db="EMBL/GenBank/DDBJ databases">
        <title>Genome assembly of Pristionchus species.</title>
        <authorList>
            <person name="Yoshida K."/>
            <person name="Sommer R.J."/>
        </authorList>
    </citation>
    <scope>NUCLEOTIDE SEQUENCE</scope>
    <source>
        <strain evidence="1">RS5133</strain>
    </source>
</reference>
<evidence type="ECO:0000313" key="2">
    <source>
        <dbReference type="Proteomes" id="UP001432322"/>
    </source>
</evidence>
<dbReference type="EMBL" id="BTSY01000005">
    <property type="protein sequence ID" value="GMT28942.1"/>
    <property type="molecule type" value="Genomic_DNA"/>
</dbReference>
<name>A0AAV5WAT0_9BILA</name>
<protein>
    <submittedName>
        <fullName evidence="1">Uncharacterized protein</fullName>
    </submittedName>
</protein>
<feature type="non-terminal residue" evidence="1">
    <location>
        <position position="1"/>
    </location>
</feature>
<proteinExistence type="predicted"/>
<accession>A0AAV5WAT0</accession>
<comment type="caution">
    <text evidence="1">The sequence shown here is derived from an EMBL/GenBank/DDBJ whole genome shotgun (WGS) entry which is preliminary data.</text>
</comment>
<keyword evidence="2" id="KW-1185">Reference proteome</keyword>
<dbReference type="Proteomes" id="UP001432322">
    <property type="component" value="Unassembled WGS sequence"/>
</dbReference>
<dbReference type="AlphaFoldDB" id="A0AAV5WAT0"/>
<gene>
    <name evidence="1" type="ORF">PFISCL1PPCAC_20239</name>
</gene>